<comment type="caution">
    <text evidence="2">The sequence shown here is derived from an EMBL/GenBank/DDBJ whole genome shotgun (WGS) entry which is preliminary data.</text>
</comment>
<dbReference type="AlphaFoldDB" id="A0A434AXF4"/>
<evidence type="ECO:0000256" key="1">
    <source>
        <dbReference type="SAM" id="Phobius"/>
    </source>
</evidence>
<accession>A0A434AXF4</accession>
<keyword evidence="1" id="KW-0472">Membrane</keyword>
<proteinExistence type="predicted"/>
<sequence>MILLLTKEAVALTPDWGSIVIPILLSGVLSFIAAFVLNQRELKKIKLQHQQQVDAMRKEKQEQLQLEIDKMQADAFCLLFEPLKYVSKNPDNPFAIFVVQKNNRDKSTFLHRTKGKDFLLALNTFLYSKNGELFLPRQLRNDLYHLRGLVHGMLDKTGKQDIIELINPDTVNSVNSLISGEENIHKQLRCLMGTEDRKPVARKL</sequence>
<name>A0A434AXF4_9BACT</name>
<feature type="transmembrane region" description="Helical" evidence="1">
    <location>
        <begin position="16"/>
        <end position="37"/>
    </location>
</feature>
<dbReference type="Proteomes" id="UP000282985">
    <property type="component" value="Unassembled WGS sequence"/>
</dbReference>
<protein>
    <submittedName>
        <fullName evidence="2">Uncharacterized protein</fullName>
    </submittedName>
</protein>
<evidence type="ECO:0000313" key="3">
    <source>
        <dbReference type="Proteomes" id="UP000282985"/>
    </source>
</evidence>
<dbReference type="RefSeq" id="WP_127342933.1">
    <property type="nucleotide sequence ID" value="NZ_RJJX01000004.1"/>
</dbReference>
<keyword evidence="1" id="KW-0812">Transmembrane</keyword>
<evidence type="ECO:0000313" key="2">
    <source>
        <dbReference type="EMBL" id="RUT79209.1"/>
    </source>
</evidence>
<gene>
    <name evidence="2" type="ORF">DLK05_05175</name>
</gene>
<keyword evidence="1" id="KW-1133">Transmembrane helix</keyword>
<organism evidence="2 3">
    <name type="scientific">Ancylomarina longa</name>
    <dbReference type="NCBI Taxonomy" id="2487017"/>
    <lineage>
        <taxon>Bacteria</taxon>
        <taxon>Pseudomonadati</taxon>
        <taxon>Bacteroidota</taxon>
        <taxon>Bacteroidia</taxon>
        <taxon>Marinilabiliales</taxon>
        <taxon>Marinifilaceae</taxon>
        <taxon>Ancylomarina</taxon>
    </lineage>
</organism>
<keyword evidence="3" id="KW-1185">Reference proteome</keyword>
<reference evidence="2 3" key="1">
    <citation type="submission" date="2018-11" db="EMBL/GenBank/DDBJ databases">
        <title>Parancylomarina longa gen. nov., sp. nov., isolated from sediments of southern Okinawa.</title>
        <authorList>
            <person name="Fu T."/>
        </authorList>
    </citation>
    <scope>NUCLEOTIDE SEQUENCE [LARGE SCALE GENOMIC DNA]</scope>
    <source>
        <strain evidence="2 3">T3-2 S1-C</strain>
    </source>
</reference>
<dbReference type="EMBL" id="RJJX01000004">
    <property type="protein sequence ID" value="RUT79209.1"/>
    <property type="molecule type" value="Genomic_DNA"/>
</dbReference>